<dbReference type="RefSeq" id="WP_022865604.1">
    <property type="nucleotide sequence ID" value="NZ_CAMYCL010000018.1"/>
</dbReference>
<dbReference type="GO" id="GO:0016787">
    <property type="term" value="F:hydrolase activity"/>
    <property type="evidence" value="ECO:0007669"/>
    <property type="project" value="UniProtKB-KW"/>
</dbReference>
<dbReference type="Proteomes" id="UP001275049">
    <property type="component" value="Unassembled WGS sequence"/>
</dbReference>
<evidence type="ECO:0000256" key="2">
    <source>
        <dbReference type="ARBA" id="ARBA00022723"/>
    </source>
</evidence>
<dbReference type="EMBL" id="JAWNGA010000001">
    <property type="protein sequence ID" value="MDY5132207.1"/>
    <property type="molecule type" value="Genomic_DNA"/>
</dbReference>
<organism evidence="7 9">
    <name type="scientific">Actinotignum urinale</name>
    <dbReference type="NCBI Taxonomy" id="190146"/>
    <lineage>
        <taxon>Bacteria</taxon>
        <taxon>Bacillati</taxon>
        <taxon>Actinomycetota</taxon>
        <taxon>Actinomycetes</taxon>
        <taxon>Actinomycetales</taxon>
        <taxon>Actinomycetaceae</taxon>
        <taxon>Actinotignum</taxon>
    </lineage>
</organism>
<keyword evidence="2" id="KW-0479">Metal-binding</keyword>
<evidence type="ECO:0000313" key="9">
    <source>
        <dbReference type="Proteomes" id="UP001281731"/>
    </source>
</evidence>
<protein>
    <submittedName>
        <fullName evidence="7">Type II toxin-antitoxin system VapC family toxin</fullName>
    </submittedName>
</protein>
<evidence type="ECO:0000256" key="1">
    <source>
        <dbReference type="ARBA" id="ARBA00022722"/>
    </source>
</evidence>
<keyword evidence="4" id="KW-0460">Magnesium</keyword>
<dbReference type="Proteomes" id="UP001281731">
    <property type="component" value="Unassembled WGS sequence"/>
</dbReference>
<keyword evidence="8" id="KW-1185">Reference proteome</keyword>
<keyword evidence="3" id="KW-0378">Hydrolase</keyword>
<evidence type="ECO:0000259" key="5">
    <source>
        <dbReference type="Pfam" id="PF01850"/>
    </source>
</evidence>
<proteinExistence type="predicted"/>
<dbReference type="InterPro" id="IPR002716">
    <property type="entry name" value="PIN_dom"/>
</dbReference>
<dbReference type="InterPro" id="IPR029060">
    <property type="entry name" value="PIN-like_dom_sf"/>
</dbReference>
<name>A0AAW9HZJ0_9ACTO</name>
<keyword evidence="1" id="KW-0540">Nuclease</keyword>
<dbReference type="CDD" id="cd09874">
    <property type="entry name" value="PIN_MT3492-like"/>
    <property type="match status" value="1"/>
</dbReference>
<evidence type="ECO:0000313" key="8">
    <source>
        <dbReference type="Proteomes" id="UP001275049"/>
    </source>
</evidence>
<reference evidence="7 8" key="1">
    <citation type="submission" date="2023-10" db="EMBL/GenBank/DDBJ databases">
        <title>Whole Genome based description of the genera Actinobaculum and Actinotignum reveals a complex phylogenetic relationship within the species included in the genus Actinotignum.</title>
        <authorList>
            <person name="Jensen C.S."/>
            <person name="Dargis R."/>
            <person name="Kemp M."/>
            <person name="Christensen J.J."/>
        </authorList>
    </citation>
    <scope>NUCLEOTIDE SEQUENCE</scope>
    <source>
        <strain evidence="7">SLA_B511</strain>
        <strain evidence="6 8">SLA_B974</strain>
    </source>
</reference>
<dbReference type="SUPFAM" id="SSF88723">
    <property type="entry name" value="PIN domain-like"/>
    <property type="match status" value="1"/>
</dbReference>
<accession>A0AAW9HZJ0</accession>
<dbReference type="Pfam" id="PF01850">
    <property type="entry name" value="PIN"/>
    <property type="match status" value="1"/>
</dbReference>
<evidence type="ECO:0000313" key="6">
    <source>
        <dbReference type="EMBL" id="MDY5132207.1"/>
    </source>
</evidence>
<gene>
    <name evidence="7" type="ORF">R6G80_06840</name>
    <name evidence="6" type="ORF">R6G86_00410</name>
</gene>
<dbReference type="EMBL" id="JAWNGC010000008">
    <property type="protein sequence ID" value="MDY5155434.1"/>
    <property type="molecule type" value="Genomic_DNA"/>
</dbReference>
<dbReference type="Gene3D" id="3.40.50.1010">
    <property type="entry name" value="5'-nuclease"/>
    <property type="match status" value="1"/>
</dbReference>
<dbReference type="GO" id="GO:0004518">
    <property type="term" value="F:nuclease activity"/>
    <property type="evidence" value="ECO:0007669"/>
    <property type="project" value="UniProtKB-KW"/>
</dbReference>
<evidence type="ECO:0000256" key="4">
    <source>
        <dbReference type="ARBA" id="ARBA00022842"/>
    </source>
</evidence>
<evidence type="ECO:0000256" key="3">
    <source>
        <dbReference type="ARBA" id="ARBA00022801"/>
    </source>
</evidence>
<feature type="domain" description="PIN" evidence="5">
    <location>
        <begin position="4"/>
        <end position="117"/>
    </location>
</feature>
<dbReference type="AlphaFoldDB" id="A0AAW9HZJ0"/>
<sequence>MQYVYVDASVAVFALDGDPSVARWFDGMADQGRLISSRILQTEITRVLRRQKRDVFERDKILDSIATIPIDEMILTMAESIVPHIKTLDSIHLASALRLGGLTTVATHNENMARVAHKIGLKTVDPLDAS</sequence>
<dbReference type="GO" id="GO:0046872">
    <property type="term" value="F:metal ion binding"/>
    <property type="evidence" value="ECO:0007669"/>
    <property type="project" value="UniProtKB-KW"/>
</dbReference>
<comment type="caution">
    <text evidence="7">The sequence shown here is derived from an EMBL/GenBank/DDBJ whole genome shotgun (WGS) entry which is preliminary data.</text>
</comment>
<evidence type="ECO:0000313" key="7">
    <source>
        <dbReference type="EMBL" id="MDY5155434.1"/>
    </source>
</evidence>